<keyword evidence="2" id="KW-0472">Membrane</keyword>
<feature type="compositionally biased region" description="Polar residues" evidence="1">
    <location>
        <begin position="280"/>
        <end position="291"/>
    </location>
</feature>
<reference evidence="3" key="1">
    <citation type="journal article" date="2014" name="Int. J. Syst. Evol. Microbiol.">
        <title>Complete genome sequence of Corynebacterium casei LMG S-19264T (=DSM 44701T), isolated from a smear-ripened cheese.</title>
        <authorList>
            <consortium name="US DOE Joint Genome Institute (JGI-PGF)"/>
            <person name="Walter F."/>
            <person name="Albersmeier A."/>
            <person name="Kalinowski J."/>
            <person name="Ruckert C."/>
        </authorList>
    </citation>
    <scope>NUCLEOTIDE SEQUENCE</scope>
    <source>
        <strain evidence="3">CGMCC 1.10998</strain>
    </source>
</reference>
<evidence type="ECO:0000313" key="4">
    <source>
        <dbReference type="Proteomes" id="UP000637423"/>
    </source>
</evidence>
<evidence type="ECO:0000313" key="3">
    <source>
        <dbReference type="EMBL" id="GGC65794.1"/>
    </source>
</evidence>
<feature type="transmembrane region" description="Helical" evidence="2">
    <location>
        <begin position="560"/>
        <end position="579"/>
    </location>
</feature>
<evidence type="ECO:0000256" key="1">
    <source>
        <dbReference type="SAM" id="MobiDB-lite"/>
    </source>
</evidence>
<sequence>MLELFLAECRRFRKAALIFAAASLLISYHEFRATSFLSNEYVVYCIGIAAYLLAAGALALYQIGAYKQPARWIWLLHRAIPRWQIFVAIQFAAAALIGLAAGLPLILSLLATQAEHARVVDTRFYVDALHVVLLCILSWQSVSYAILARHRFSFVVLLFPLMLMSLYLASTYVLLLPALLSILLMGYALYTVFRPERRSMQDRPLSFAIAAIPMLLCFYIAMSWSGTILFKVGFTALGKNRPENYVPGGYLEAQDAAGDFKLLQNELAASSDPRAKSWRDQLSPSDESTLRPSVRKLSVRNQAANTDPAIMYDGKRYNWPFSHDSMRFIALNNDTGTQRELSLGPHGINDPAGFAEPVSAYYQTSRTEAGVVARTVLFSRSALYLLDSNPMRIRQIVALSGGESLASTPSFDSKGMTLITNKRVVSYVMPASTGGSAEQLPTERYSITLPGPVSDLGLVNTAEVADGTIVTLLYAGDLQHGAGNSQAITYHVQNGQASVINRRALVDELGVFLAHREYWMSPALFSLLEVPDMLLDRGRVLDAGQATDSTHFFMPRPRDAQIIALLAMLISGVAAWLWLQRTACSTWQRAVWIAACLMLGLPGLFVLLAQQQRLPFAGKLSDLPGAQMA</sequence>
<feature type="region of interest" description="Disordered" evidence="1">
    <location>
        <begin position="271"/>
        <end position="291"/>
    </location>
</feature>
<feature type="transmembrane region" description="Helical" evidence="2">
    <location>
        <begin position="128"/>
        <end position="147"/>
    </location>
</feature>
<dbReference type="AlphaFoldDB" id="A0A916UB61"/>
<keyword evidence="4" id="KW-1185">Reference proteome</keyword>
<feature type="transmembrane region" description="Helical" evidence="2">
    <location>
        <begin position="152"/>
        <end position="169"/>
    </location>
</feature>
<organism evidence="3 4">
    <name type="scientific">Undibacterium terreum</name>
    <dbReference type="NCBI Taxonomy" id="1224302"/>
    <lineage>
        <taxon>Bacteria</taxon>
        <taxon>Pseudomonadati</taxon>
        <taxon>Pseudomonadota</taxon>
        <taxon>Betaproteobacteria</taxon>
        <taxon>Burkholderiales</taxon>
        <taxon>Oxalobacteraceae</taxon>
        <taxon>Undibacterium</taxon>
    </lineage>
</organism>
<accession>A0A916UB61</accession>
<feature type="transmembrane region" description="Helical" evidence="2">
    <location>
        <begin position="205"/>
        <end position="224"/>
    </location>
</feature>
<comment type="caution">
    <text evidence="3">The sequence shown here is derived from an EMBL/GenBank/DDBJ whole genome shotgun (WGS) entry which is preliminary data.</text>
</comment>
<proteinExistence type="predicted"/>
<gene>
    <name evidence="3" type="ORF">GCM10011396_11020</name>
</gene>
<reference evidence="3" key="2">
    <citation type="submission" date="2020-09" db="EMBL/GenBank/DDBJ databases">
        <authorList>
            <person name="Sun Q."/>
            <person name="Zhou Y."/>
        </authorList>
    </citation>
    <scope>NUCLEOTIDE SEQUENCE</scope>
    <source>
        <strain evidence="3">CGMCC 1.10998</strain>
    </source>
</reference>
<dbReference type="RefSeq" id="WP_188564932.1">
    <property type="nucleotide sequence ID" value="NZ_BMED01000001.1"/>
</dbReference>
<evidence type="ECO:0000256" key="2">
    <source>
        <dbReference type="SAM" id="Phobius"/>
    </source>
</evidence>
<dbReference type="Proteomes" id="UP000637423">
    <property type="component" value="Unassembled WGS sequence"/>
</dbReference>
<feature type="transmembrane region" description="Helical" evidence="2">
    <location>
        <begin position="41"/>
        <end position="64"/>
    </location>
</feature>
<dbReference type="EMBL" id="BMED01000001">
    <property type="protein sequence ID" value="GGC65794.1"/>
    <property type="molecule type" value="Genomic_DNA"/>
</dbReference>
<feature type="transmembrane region" description="Helical" evidence="2">
    <location>
        <begin position="85"/>
        <end position="108"/>
    </location>
</feature>
<keyword evidence="2" id="KW-0812">Transmembrane</keyword>
<feature type="transmembrane region" description="Helical" evidence="2">
    <location>
        <begin position="175"/>
        <end position="193"/>
    </location>
</feature>
<protein>
    <submittedName>
        <fullName evidence="3">Uncharacterized protein</fullName>
    </submittedName>
</protein>
<feature type="transmembrane region" description="Helical" evidence="2">
    <location>
        <begin position="12"/>
        <end position="29"/>
    </location>
</feature>
<name>A0A916UB61_9BURK</name>
<keyword evidence="2" id="KW-1133">Transmembrane helix</keyword>
<feature type="transmembrane region" description="Helical" evidence="2">
    <location>
        <begin position="591"/>
        <end position="609"/>
    </location>
</feature>